<evidence type="ECO:0000313" key="1">
    <source>
        <dbReference type="EMBL" id="MBD8489720.1"/>
    </source>
</evidence>
<dbReference type="InterPro" id="IPR046233">
    <property type="entry name" value="DUF6266"/>
</dbReference>
<protein>
    <submittedName>
        <fullName evidence="1">Uncharacterized protein</fullName>
    </submittedName>
</protein>
<proteinExistence type="predicted"/>
<dbReference type="Pfam" id="PF19781">
    <property type="entry name" value="DUF6266"/>
    <property type="match status" value="1"/>
</dbReference>
<keyword evidence="2" id="KW-1185">Reference proteome</keyword>
<accession>A0ABR9ALM9</accession>
<reference evidence="1 2" key="1">
    <citation type="submission" date="2020-09" db="EMBL/GenBank/DDBJ databases">
        <title>Echinicola sp. CAU 1574 isolated from sand of Sido Beach.</title>
        <authorList>
            <person name="Kim W."/>
        </authorList>
    </citation>
    <scope>NUCLEOTIDE SEQUENCE [LARGE SCALE GENOMIC DNA]</scope>
    <source>
        <strain evidence="1 2">CAU 1574</strain>
    </source>
</reference>
<name>A0ABR9ALM9_9BACT</name>
<evidence type="ECO:0000313" key="2">
    <source>
        <dbReference type="Proteomes" id="UP000647133"/>
    </source>
</evidence>
<gene>
    <name evidence="1" type="ORF">IFO69_13265</name>
</gene>
<sequence>MMAKADGIFSKLRGKVGGVVFYVVDGETYVREYVEEPKVGEPSPIQQLYRNKFGMASHFLRPLKVPVEFGFQDFRKGMRTGMNAAIGHAAKNAFYGGGVDPLQLIPAQLKVSMGPLTGARSAQVSWLDDEHVRFSWENNIGEGSARHFDQAMLVLYNAEDQRVEYVLEGSYRSKEHEDVKVLRGKEHEGKLHAYISFHHYSRRTKKRTFSDSEYLGLV</sequence>
<comment type="caution">
    <text evidence="1">The sequence shown here is derived from an EMBL/GenBank/DDBJ whole genome shotgun (WGS) entry which is preliminary data.</text>
</comment>
<dbReference type="Proteomes" id="UP000647133">
    <property type="component" value="Unassembled WGS sequence"/>
</dbReference>
<dbReference type="EMBL" id="JACYTQ010000004">
    <property type="protein sequence ID" value="MBD8489720.1"/>
    <property type="molecule type" value="Genomic_DNA"/>
</dbReference>
<organism evidence="1 2">
    <name type="scientific">Echinicola arenosa</name>
    <dbReference type="NCBI Taxonomy" id="2774144"/>
    <lineage>
        <taxon>Bacteria</taxon>
        <taxon>Pseudomonadati</taxon>
        <taxon>Bacteroidota</taxon>
        <taxon>Cytophagia</taxon>
        <taxon>Cytophagales</taxon>
        <taxon>Cyclobacteriaceae</taxon>
        <taxon>Echinicola</taxon>
    </lineage>
</organism>